<feature type="domain" description="Aminoglycoside phosphotransferase" evidence="1">
    <location>
        <begin position="49"/>
        <end position="229"/>
    </location>
</feature>
<dbReference type="Pfam" id="PF01636">
    <property type="entry name" value="APH"/>
    <property type="match status" value="1"/>
</dbReference>
<dbReference type="PANTHER" id="PTHR21310">
    <property type="entry name" value="AMINOGLYCOSIDE PHOSPHOTRANSFERASE-RELATED-RELATED"/>
    <property type="match status" value="1"/>
</dbReference>
<evidence type="ECO:0000313" key="2">
    <source>
        <dbReference type="EMBL" id="TFY77315.1"/>
    </source>
</evidence>
<reference evidence="2 3" key="1">
    <citation type="submission" date="2019-02" db="EMBL/GenBank/DDBJ databases">
        <title>Genome sequencing of the rare red list fungi Hericium alpestre (H. flagellum).</title>
        <authorList>
            <person name="Buettner E."/>
            <person name="Kellner H."/>
        </authorList>
    </citation>
    <scope>NUCLEOTIDE SEQUENCE [LARGE SCALE GENOMIC DNA]</scope>
    <source>
        <strain evidence="2 3">DSM 108284</strain>
    </source>
</reference>
<sequence>MTSNDTFDETLIDHYTDAELAQHFARSPRLITTREERGVFALSPGLVAKRIPFDEDYRDQVSALERARSVGVNVPLVRRILCLPDSNPIIIMDRIQGETLEQCWHRIGLWGTLNIAWQLRSFLRGMGTVTSQTTGGLHTGAGRSEWLQAYYPLIPHASPAAFAGYVNWWLLECRPDICIPRPELVLSPARQHVLVHQDLAPRNMILDTAGRLWLVDFGEAGFYPPFMEYLGMKLTHIPWLYEPTWAAWWGRMRWSLLQWIACGPRRGYGEAYNALCVVRQRSLRYRMQKTPFSEL</sequence>
<dbReference type="InterPro" id="IPR008266">
    <property type="entry name" value="Tyr_kinase_AS"/>
</dbReference>
<evidence type="ECO:0000259" key="1">
    <source>
        <dbReference type="Pfam" id="PF01636"/>
    </source>
</evidence>
<dbReference type="OrthoDB" id="4177236at2759"/>
<dbReference type="STRING" id="135208.A0A4Y9ZRV5"/>
<accession>A0A4Y9ZRV5</accession>
<comment type="caution">
    <text evidence="2">The sequence shown here is derived from an EMBL/GenBank/DDBJ whole genome shotgun (WGS) entry which is preliminary data.</text>
</comment>
<dbReference type="AlphaFoldDB" id="A0A4Y9ZRV5"/>
<gene>
    <name evidence="2" type="ORF">EWM64_g6697</name>
</gene>
<dbReference type="PANTHER" id="PTHR21310:SF39">
    <property type="entry name" value="AMINOGLYCOSIDE PHOSPHOTRANSFERASE DOMAIN-CONTAINING PROTEIN"/>
    <property type="match status" value="1"/>
</dbReference>
<dbReference type="InterPro" id="IPR002575">
    <property type="entry name" value="Aminoglycoside_PTrfase"/>
</dbReference>
<dbReference type="InterPro" id="IPR051678">
    <property type="entry name" value="AGP_Transferase"/>
</dbReference>
<dbReference type="GO" id="GO:0004672">
    <property type="term" value="F:protein kinase activity"/>
    <property type="evidence" value="ECO:0007669"/>
    <property type="project" value="InterPro"/>
</dbReference>
<dbReference type="Proteomes" id="UP000298061">
    <property type="component" value="Unassembled WGS sequence"/>
</dbReference>
<dbReference type="InterPro" id="IPR011009">
    <property type="entry name" value="Kinase-like_dom_sf"/>
</dbReference>
<name>A0A4Y9ZRV5_9AGAM</name>
<dbReference type="SUPFAM" id="SSF56112">
    <property type="entry name" value="Protein kinase-like (PK-like)"/>
    <property type="match status" value="1"/>
</dbReference>
<dbReference type="Gene3D" id="3.90.1200.10">
    <property type="match status" value="1"/>
</dbReference>
<keyword evidence="3" id="KW-1185">Reference proteome</keyword>
<proteinExistence type="predicted"/>
<dbReference type="EMBL" id="SFCI01000947">
    <property type="protein sequence ID" value="TFY77315.1"/>
    <property type="molecule type" value="Genomic_DNA"/>
</dbReference>
<evidence type="ECO:0000313" key="3">
    <source>
        <dbReference type="Proteomes" id="UP000298061"/>
    </source>
</evidence>
<protein>
    <recommendedName>
        <fullName evidence="1">Aminoglycoside phosphotransferase domain-containing protein</fullName>
    </recommendedName>
</protein>
<dbReference type="PROSITE" id="PS00109">
    <property type="entry name" value="PROTEIN_KINASE_TYR"/>
    <property type="match status" value="1"/>
</dbReference>
<organism evidence="2 3">
    <name type="scientific">Hericium alpestre</name>
    <dbReference type="NCBI Taxonomy" id="135208"/>
    <lineage>
        <taxon>Eukaryota</taxon>
        <taxon>Fungi</taxon>
        <taxon>Dikarya</taxon>
        <taxon>Basidiomycota</taxon>
        <taxon>Agaricomycotina</taxon>
        <taxon>Agaricomycetes</taxon>
        <taxon>Russulales</taxon>
        <taxon>Hericiaceae</taxon>
        <taxon>Hericium</taxon>
    </lineage>
</organism>